<dbReference type="VEuPathDB" id="MicrosporidiaDB:THOM_2985"/>
<dbReference type="Proteomes" id="UP000011185">
    <property type="component" value="Unassembled WGS sequence"/>
</dbReference>
<dbReference type="InParanoid" id="L7JRN1"/>
<sequence length="62" mass="7266">MVIFNIRVPIFCIYILKILISEVCYWLESGAEISNREVTSDVECYVTDVVFWFYSAFTPFLA</sequence>
<dbReference type="AlphaFoldDB" id="L7JRN1"/>
<evidence type="ECO:0000313" key="2">
    <source>
        <dbReference type="Proteomes" id="UP000011185"/>
    </source>
</evidence>
<name>L7JRN1_TRAHO</name>
<keyword evidence="2" id="KW-1185">Reference proteome</keyword>
<accession>L7JRN1</accession>
<dbReference type="HOGENOM" id="CLU_2905767_0_0_1"/>
<proteinExistence type="predicted"/>
<protein>
    <submittedName>
        <fullName evidence="1">Uncharacterized protein</fullName>
    </submittedName>
</protein>
<gene>
    <name evidence="1" type="ORF">THOM_2985</name>
</gene>
<dbReference type="EMBL" id="JH994077">
    <property type="protein sequence ID" value="ELQ74089.1"/>
    <property type="molecule type" value="Genomic_DNA"/>
</dbReference>
<organism evidence="1 2">
    <name type="scientific">Trachipleistophora hominis</name>
    <name type="common">Microsporidian parasite</name>
    <dbReference type="NCBI Taxonomy" id="72359"/>
    <lineage>
        <taxon>Eukaryota</taxon>
        <taxon>Fungi</taxon>
        <taxon>Fungi incertae sedis</taxon>
        <taxon>Microsporidia</taxon>
        <taxon>Pleistophoridae</taxon>
        <taxon>Trachipleistophora</taxon>
    </lineage>
</organism>
<reference evidence="1 2" key="1">
    <citation type="journal article" date="2012" name="PLoS Pathog.">
        <title>The genome of the obligate intracellular parasite Trachipleistophora hominis: new insights into microsporidian genome dynamics and reductive evolution.</title>
        <authorList>
            <person name="Heinz E."/>
            <person name="Williams T.A."/>
            <person name="Nakjang S."/>
            <person name="Noel C.J."/>
            <person name="Swan D.C."/>
            <person name="Goldberg A.V."/>
            <person name="Harris S.R."/>
            <person name="Weinmaier T."/>
            <person name="Markert S."/>
            <person name="Becher D."/>
            <person name="Bernhardt J."/>
            <person name="Dagan T."/>
            <person name="Hacker C."/>
            <person name="Lucocq J.M."/>
            <person name="Schweder T."/>
            <person name="Rattei T."/>
            <person name="Hall N."/>
            <person name="Hirt R.P."/>
            <person name="Embley T.M."/>
        </authorList>
    </citation>
    <scope>NUCLEOTIDE SEQUENCE [LARGE SCALE GENOMIC DNA]</scope>
</reference>
<evidence type="ECO:0000313" key="1">
    <source>
        <dbReference type="EMBL" id="ELQ74089.1"/>
    </source>
</evidence>